<evidence type="ECO:0000256" key="7">
    <source>
        <dbReference type="ARBA" id="ARBA00022729"/>
    </source>
</evidence>
<keyword evidence="11 14" id="KW-0472">Membrane</keyword>
<dbReference type="Proteomes" id="UP000269271">
    <property type="component" value="Unassembled WGS sequence"/>
</dbReference>
<dbReference type="PROSITE" id="PS52016">
    <property type="entry name" value="TONB_DEPENDENT_REC_3"/>
    <property type="match status" value="1"/>
</dbReference>
<keyword evidence="5" id="KW-0410">Iron transport</keyword>
<name>A0A3N8PGT8_9BURK</name>
<dbReference type="InterPro" id="IPR036942">
    <property type="entry name" value="Beta-barrel_TonB_sf"/>
</dbReference>
<evidence type="ECO:0000256" key="16">
    <source>
        <dbReference type="RuleBase" id="RU003357"/>
    </source>
</evidence>
<keyword evidence="3 14" id="KW-0813">Transport</keyword>
<keyword evidence="4 14" id="KW-1134">Transmembrane beta strand</keyword>
<evidence type="ECO:0000256" key="8">
    <source>
        <dbReference type="ARBA" id="ARBA00023004"/>
    </source>
</evidence>
<evidence type="ECO:0000256" key="10">
    <source>
        <dbReference type="ARBA" id="ARBA00023077"/>
    </source>
</evidence>
<dbReference type="CDD" id="cd01347">
    <property type="entry name" value="ligand_gated_channel"/>
    <property type="match status" value="1"/>
</dbReference>
<feature type="domain" description="Secretin/TonB short N-terminal" evidence="17">
    <location>
        <begin position="88"/>
        <end position="139"/>
    </location>
</feature>
<dbReference type="GO" id="GO:0038023">
    <property type="term" value="F:signaling receptor activity"/>
    <property type="evidence" value="ECO:0007669"/>
    <property type="project" value="InterPro"/>
</dbReference>
<evidence type="ECO:0000313" key="18">
    <source>
        <dbReference type="EMBL" id="RQT23432.1"/>
    </source>
</evidence>
<dbReference type="SUPFAM" id="SSF56935">
    <property type="entry name" value="Porins"/>
    <property type="match status" value="1"/>
</dbReference>
<evidence type="ECO:0000256" key="15">
    <source>
        <dbReference type="PROSITE-ProRule" id="PRU10144"/>
    </source>
</evidence>
<accession>A0A3N8PGT8</accession>
<dbReference type="GO" id="GO:0009279">
    <property type="term" value="C:cell outer membrane"/>
    <property type="evidence" value="ECO:0007669"/>
    <property type="project" value="UniProtKB-SubCell"/>
</dbReference>
<dbReference type="NCBIfam" id="TIGR01783">
    <property type="entry name" value="TonB-siderophor"/>
    <property type="match status" value="1"/>
</dbReference>
<evidence type="ECO:0000256" key="1">
    <source>
        <dbReference type="ARBA" id="ARBA00004571"/>
    </source>
</evidence>
<dbReference type="PANTHER" id="PTHR32552:SF68">
    <property type="entry name" value="FERRICHROME OUTER MEMBRANE TRANSPORTER_PHAGE RECEPTOR"/>
    <property type="match status" value="1"/>
</dbReference>
<keyword evidence="7" id="KW-0732">Signal</keyword>
<evidence type="ECO:0000256" key="14">
    <source>
        <dbReference type="PROSITE-ProRule" id="PRU01360"/>
    </source>
</evidence>
<dbReference type="AlphaFoldDB" id="A0A3N8PGT8"/>
<dbReference type="GO" id="GO:0015344">
    <property type="term" value="F:siderophore uptake transmembrane transporter activity"/>
    <property type="evidence" value="ECO:0007669"/>
    <property type="project" value="TreeGrafter"/>
</dbReference>
<dbReference type="InterPro" id="IPR011662">
    <property type="entry name" value="Secretin/TonB_short_N"/>
</dbReference>
<keyword evidence="9" id="KW-0406">Ion transport</keyword>
<dbReference type="InterPro" id="IPR010105">
    <property type="entry name" value="TonB_sidphr_rcpt"/>
</dbReference>
<comment type="subcellular location">
    <subcellularLocation>
        <location evidence="1 14">Cell outer membrane</location>
        <topology evidence="1 14">Multi-pass membrane protein</topology>
    </subcellularLocation>
</comment>
<evidence type="ECO:0000256" key="9">
    <source>
        <dbReference type="ARBA" id="ARBA00023065"/>
    </source>
</evidence>
<keyword evidence="6 14" id="KW-0812">Transmembrane</keyword>
<evidence type="ECO:0000256" key="3">
    <source>
        <dbReference type="ARBA" id="ARBA00022448"/>
    </source>
</evidence>
<comment type="similarity">
    <text evidence="2 14 16">Belongs to the TonB-dependent receptor family.</text>
</comment>
<sequence length="820" mass="87915">MTRSRVGILIERTKSQYIRQGSGSNVKLNIRTRRAISSQASGVAIAVAVAQVFMAASAHAQQAGQQSWHLASGPLDRTLVEIAQAANVRLSYDAGLVQSLKSSPVEGSYTAEAAIRQALRGTGLDLVATGSGGLTIQKAVAKPAAAAPVAASAAAASVGPVDTTLPLISVAASRDSGGTGFVAESSSTYARSDVPLSETPKSVSVINAAVIQSQAAQSLSDVLRNASGVVTRPGPLGVPQYVIRGFTAENLTSDGLATVGSAPNVTPTIAISSVEVIKGPSAIVNGNSPPGGVINIVKKTPQADPFHEIKVGYGTYGDTQIALDTTGAITDDKKLRYRFIVSGERVGQNAMGYDGQRNFYFAPTLQWKDSTTDLTVGYERTVDRQPVPQFTVGYAAGDIYRNYIDRPLGVPSDHFGAQTDNIFFRLEQKLGKALTFVSKGSYTRTQQTQQAWTEATPLSATNRAAFFNFDSISDYYSWSFQNYLRAKFEIGGVKNTVIAGWDFNHYNQYQVDTTTSKFIFVPNVFGPPSLPSSDTGNLAPTFASRYTETGLYLQDQFSYRNFHALASVRRDTYLTGTIGGTASPGNHQNAYSPSLGLLYELTSEVSAYASYNRGFRPGSSFQFGGGILPPQISQQVEVGMKFNLLDDKLAITTSAYRTSFSNYNVADPRHRGFYLPAGGAVSRGFEAEINGQPLPGVNLVGTYTYNDFVQPAGTKLAVSLPKNSASLWATYNFQTEALQGFGVGTGLFFASGQYVDSGSAYRIPSQVETDLGVFYRKKGYGLNLSIKNVFNRKLYYSSTTSTLIPMGPERTVMLTGTYDF</sequence>
<dbReference type="PROSITE" id="PS01156">
    <property type="entry name" value="TONB_DEPENDENT_REC_2"/>
    <property type="match status" value="1"/>
</dbReference>
<proteinExistence type="inferred from homology"/>
<dbReference type="SMART" id="SM00965">
    <property type="entry name" value="STN"/>
    <property type="match status" value="1"/>
</dbReference>
<organism evidence="18 19">
    <name type="scientific">Burkholderia contaminans</name>
    <dbReference type="NCBI Taxonomy" id="488447"/>
    <lineage>
        <taxon>Bacteria</taxon>
        <taxon>Pseudomonadati</taxon>
        <taxon>Pseudomonadota</taxon>
        <taxon>Betaproteobacteria</taxon>
        <taxon>Burkholderiales</taxon>
        <taxon>Burkholderiaceae</taxon>
        <taxon>Burkholderia</taxon>
        <taxon>Burkholderia cepacia complex</taxon>
    </lineage>
</organism>
<evidence type="ECO:0000256" key="5">
    <source>
        <dbReference type="ARBA" id="ARBA00022496"/>
    </source>
</evidence>
<feature type="short sequence motif" description="TonB C-terminal box" evidence="15">
    <location>
        <begin position="803"/>
        <end position="820"/>
    </location>
</feature>
<dbReference type="GO" id="GO:0015891">
    <property type="term" value="P:siderophore transport"/>
    <property type="evidence" value="ECO:0007669"/>
    <property type="project" value="InterPro"/>
</dbReference>
<evidence type="ECO:0000256" key="2">
    <source>
        <dbReference type="ARBA" id="ARBA00009810"/>
    </source>
</evidence>
<evidence type="ECO:0000256" key="11">
    <source>
        <dbReference type="ARBA" id="ARBA00023136"/>
    </source>
</evidence>
<gene>
    <name evidence="18" type="ORF">DF037_25835</name>
</gene>
<keyword evidence="12 18" id="KW-0675">Receptor</keyword>
<keyword evidence="13 14" id="KW-0998">Cell outer membrane</keyword>
<dbReference type="Gene3D" id="3.55.50.30">
    <property type="match status" value="1"/>
</dbReference>
<dbReference type="InterPro" id="IPR012910">
    <property type="entry name" value="Plug_dom"/>
</dbReference>
<dbReference type="InterPro" id="IPR039426">
    <property type="entry name" value="TonB-dep_rcpt-like"/>
</dbReference>
<keyword evidence="10 16" id="KW-0798">TonB box</keyword>
<comment type="caution">
    <text evidence="18">The sequence shown here is derived from an EMBL/GenBank/DDBJ whole genome shotgun (WGS) entry which is preliminary data.</text>
</comment>
<dbReference type="Pfam" id="PF00593">
    <property type="entry name" value="TonB_dep_Rec_b-barrel"/>
    <property type="match status" value="1"/>
</dbReference>
<dbReference type="EMBL" id="QTQX01000018">
    <property type="protein sequence ID" value="RQT23432.1"/>
    <property type="molecule type" value="Genomic_DNA"/>
</dbReference>
<dbReference type="Pfam" id="PF07715">
    <property type="entry name" value="Plug"/>
    <property type="match status" value="1"/>
</dbReference>
<evidence type="ECO:0000259" key="17">
    <source>
        <dbReference type="SMART" id="SM00965"/>
    </source>
</evidence>
<protein>
    <submittedName>
        <fullName evidence="18">TonB-dependent siderophore receptor</fullName>
    </submittedName>
</protein>
<evidence type="ECO:0000256" key="12">
    <source>
        <dbReference type="ARBA" id="ARBA00023170"/>
    </source>
</evidence>
<dbReference type="Gene3D" id="2.170.130.10">
    <property type="entry name" value="TonB-dependent receptor, plug domain"/>
    <property type="match status" value="1"/>
</dbReference>
<evidence type="ECO:0000313" key="19">
    <source>
        <dbReference type="Proteomes" id="UP000269271"/>
    </source>
</evidence>
<dbReference type="InterPro" id="IPR010917">
    <property type="entry name" value="TonB_rcpt_CS"/>
</dbReference>
<evidence type="ECO:0000256" key="13">
    <source>
        <dbReference type="ARBA" id="ARBA00023237"/>
    </source>
</evidence>
<evidence type="ECO:0000256" key="6">
    <source>
        <dbReference type="ARBA" id="ARBA00022692"/>
    </source>
</evidence>
<dbReference type="InterPro" id="IPR037066">
    <property type="entry name" value="Plug_dom_sf"/>
</dbReference>
<keyword evidence="8" id="KW-0408">Iron</keyword>
<reference evidence="18 19" key="1">
    <citation type="submission" date="2018-08" db="EMBL/GenBank/DDBJ databases">
        <title>Comparative analysis of Burkholderia isolates from Puerto Rico.</title>
        <authorList>
            <person name="Hall C."/>
            <person name="Sahl J."/>
            <person name="Wagner D."/>
        </authorList>
    </citation>
    <scope>NUCLEOTIDE SEQUENCE [LARGE SCALE GENOMIC DNA]</scope>
    <source>
        <strain evidence="18 19">Bp9001</strain>
    </source>
</reference>
<evidence type="ECO:0000256" key="4">
    <source>
        <dbReference type="ARBA" id="ARBA00022452"/>
    </source>
</evidence>
<dbReference type="Gene3D" id="2.40.170.20">
    <property type="entry name" value="TonB-dependent receptor, beta-barrel domain"/>
    <property type="match status" value="1"/>
</dbReference>
<dbReference type="InterPro" id="IPR000531">
    <property type="entry name" value="Beta-barrel_TonB"/>
</dbReference>
<dbReference type="PANTHER" id="PTHR32552">
    <property type="entry name" value="FERRICHROME IRON RECEPTOR-RELATED"/>
    <property type="match status" value="1"/>
</dbReference>